<dbReference type="InterPro" id="IPR029063">
    <property type="entry name" value="SAM-dependent_MTases_sf"/>
</dbReference>
<dbReference type="Gene3D" id="3.40.50.150">
    <property type="entry name" value="Vaccinia Virus protein VP39"/>
    <property type="match status" value="1"/>
</dbReference>
<protein>
    <submittedName>
        <fullName evidence="2">Methyltransferase domain-containing protein</fullName>
    </submittedName>
</protein>
<name>A0A7J4IWN7_9ARCH</name>
<keyword evidence="2" id="KW-0489">Methyltransferase</keyword>
<sequence length="245" mass="27792">MGKKRRNRNTGQKTHFELFSEKIIGKEAPLKQKARIVQKWPDEIDNRETPLKNLKEIWKRQARIIGRLADRRYTEHEMNTILKAAGIRPADRIASIASGIGIMEAYLAKNVVTEGKIVCIDLAHSISKKALEVKRKSGAKNLSVITGSATNIPLSTSSQNKILLMGSNLELTIHWKPFLKEARRVLKKNFRSRLVFAGLLRSRSEIPEIVDSLERNGFMLESIVRFAMFTKCPEAIMFVASPKLK</sequence>
<proteinExistence type="predicted"/>
<dbReference type="CDD" id="cd02440">
    <property type="entry name" value="AdoMet_MTases"/>
    <property type="match status" value="1"/>
</dbReference>
<reference evidence="3" key="2">
    <citation type="submission" date="2021-03" db="EMBL/GenBank/DDBJ databases">
        <authorList>
            <person name="Jaffe A."/>
        </authorList>
    </citation>
    <scope>NUCLEOTIDE SEQUENCE</scope>
    <source>
        <strain evidence="3">RIFCSPHIGHO2_01_FULL_GW2011_AR10_43_9</strain>
    </source>
</reference>
<evidence type="ECO:0000313" key="4">
    <source>
        <dbReference type="Proteomes" id="UP000577419"/>
    </source>
</evidence>
<keyword evidence="2" id="KW-0808">Transferase</keyword>
<accession>A0A7J4IWN7</accession>
<dbReference type="InterPro" id="IPR041698">
    <property type="entry name" value="Methyltransf_25"/>
</dbReference>
<reference evidence="2" key="1">
    <citation type="journal article" date="2020" name="bioRxiv">
        <title>A rank-normalized archaeal taxonomy based on genome phylogeny resolves widespread incomplete and uneven classifications.</title>
        <authorList>
            <person name="Rinke C."/>
            <person name="Chuvochina M."/>
            <person name="Mussig A.J."/>
            <person name="Chaumeil P.-A."/>
            <person name="Waite D.W."/>
            <person name="Whitman W.B."/>
            <person name="Parks D.H."/>
            <person name="Hugenholtz P."/>
        </authorList>
    </citation>
    <scope>NUCLEOTIDE SEQUENCE</scope>
    <source>
        <strain evidence="2">UBA10011</strain>
    </source>
</reference>
<organism evidence="2 4">
    <name type="scientific">Candidatus Iainarchaeum sp</name>
    <dbReference type="NCBI Taxonomy" id="3101447"/>
    <lineage>
        <taxon>Archaea</taxon>
        <taxon>Candidatus Iainarchaeota</taxon>
        <taxon>Candidatus Iainarchaeia</taxon>
        <taxon>Candidatus Iainarchaeales</taxon>
        <taxon>Candidatus Iainarchaeaceae</taxon>
        <taxon>Candidatus Iainarchaeum</taxon>
    </lineage>
</organism>
<dbReference type="GO" id="GO:0008168">
    <property type="term" value="F:methyltransferase activity"/>
    <property type="evidence" value="ECO:0007669"/>
    <property type="project" value="UniProtKB-KW"/>
</dbReference>
<dbReference type="Pfam" id="PF13649">
    <property type="entry name" value="Methyltransf_25"/>
    <property type="match status" value="1"/>
</dbReference>
<comment type="caution">
    <text evidence="2">The sequence shown here is derived from an EMBL/GenBank/DDBJ whole genome shotgun (WGS) entry which is preliminary data.</text>
</comment>
<dbReference type="EMBL" id="JAGVWF010000072">
    <property type="protein sequence ID" value="MBS3059735.1"/>
    <property type="molecule type" value="Genomic_DNA"/>
</dbReference>
<gene>
    <name evidence="2" type="ORF">HA237_05000</name>
    <name evidence="3" type="ORF">J4224_04920</name>
</gene>
<reference evidence="3" key="3">
    <citation type="submission" date="2021-05" db="EMBL/GenBank/DDBJ databases">
        <title>Protein family content uncovers lineage relationships and bacterial pathway maintenance mechanisms in DPANN archaea.</title>
        <authorList>
            <person name="Castelle C.J."/>
            <person name="Meheust R."/>
            <person name="Jaffe A.L."/>
            <person name="Seitz K."/>
            <person name="Gong X."/>
            <person name="Baker B.J."/>
            <person name="Banfield J.F."/>
        </authorList>
    </citation>
    <scope>NUCLEOTIDE SEQUENCE</scope>
    <source>
        <strain evidence="3">RIFCSPHIGHO2_01_FULL_GW2011_AR10_43_9</strain>
    </source>
</reference>
<dbReference type="AlphaFoldDB" id="A0A7J4IWN7"/>
<dbReference type="SUPFAM" id="SSF53335">
    <property type="entry name" value="S-adenosyl-L-methionine-dependent methyltransferases"/>
    <property type="match status" value="1"/>
</dbReference>
<dbReference type="Proteomes" id="UP000683213">
    <property type="component" value="Unassembled WGS sequence"/>
</dbReference>
<dbReference type="EMBL" id="DUFG01000024">
    <property type="protein sequence ID" value="HIH08699.1"/>
    <property type="molecule type" value="Genomic_DNA"/>
</dbReference>
<dbReference type="GO" id="GO:0032259">
    <property type="term" value="P:methylation"/>
    <property type="evidence" value="ECO:0007669"/>
    <property type="project" value="UniProtKB-KW"/>
</dbReference>
<evidence type="ECO:0000313" key="3">
    <source>
        <dbReference type="EMBL" id="MBS3059735.1"/>
    </source>
</evidence>
<dbReference type="Proteomes" id="UP000577419">
    <property type="component" value="Unassembled WGS sequence"/>
</dbReference>
<evidence type="ECO:0000313" key="2">
    <source>
        <dbReference type="EMBL" id="HIH08699.1"/>
    </source>
</evidence>
<evidence type="ECO:0000259" key="1">
    <source>
        <dbReference type="Pfam" id="PF13649"/>
    </source>
</evidence>
<feature type="domain" description="Methyltransferase" evidence="1">
    <location>
        <begin position="94"/>
        <end position="188"/>
    </location>
</feature>